<accession>A0ABR8XN15</accession>
<evidence type="ECO:0000313" key="3">
    <source>
        <dbReference type="EMBL" id="MBD8033327.1"/>
    </source>
</evidence>
<organism evidence="3 4">
    <name type="scientific">Solibacillus merdavium</name>
    <dbReference type="NCBI Taxonomy" id="2762218"/>
    <lineage>
        <taxon>Bacteria</taxon>
        <taxon>Bacillati</taxon>
        <taxon>Bacillota</taxon>
        <taxon>Bacilli</taxon>
        <taxon>Bacillales</taxon>
        <taxon>Caryophanaceae</taxon>
        <taxon>Solibacillus</taxon>
    </lineage>
</organism>
<name>A0ABR8XN15_9BACL</name>
<feature type="transmembrane region" description="Helical" evidence="1">
    <location>
        <begin position="158"/>
        <end position="176"/>
    </location>
</feature>
<keyword evidence="4" id="KW-1185">Reference proteome</keyword>
<keyword evidence="1" id="KW-0472">Membrane</keyword>
<feature type="chain" id="PRO_5046113830" description="Tissue inhibitor of metalloproteinase" evidence="2">
    <location>
        <begin position="24"/>
        <end position="184"/>
    </location>
</feature>
<keyword evidence="2" id="KW-0732">Signal</keyword>
<keyword evidence="1" id="KW-0812">Transmembrane</keyword>
<gene>
    <name evidence="3" type="ORF">H9632_09620</name>
</gene>
<proteinExistence type="predicted"/>
<dbReference type="RefSeq" id="WP_191703892.1">
    <property type="nucleotide sequence ID" value="NZ_JACSPW010000008.1"/>
</dbReference>
<evidence type="ECO:0000256" key="1">
    <source>
        <dbReference type="SAM" id="Phobius"/>
    </source>
</evidence>
<dbReference type="PROSITE" id="PS51257">
    <property type="entry name" value="PROKAR_LIPOPROTEIN"/>
    <property type="match status" value="1"/>
</dbReference>
<sequence length="184" mass="20533">MRKAMILLTFIFIIGSFPSITSACSCAELSSVEEELERSDAVFSGKVLDIKKKKSLKGYSYKSVLFEVTNTWKGVEQTQILITKGVGDADCGFNFIEENEYLVYANESTMYGAKSLVSIICSRTNKLSSSQNDLVVLGEGEIPSEEVNLSGEQTRNQILIWTSLGLAIFIVILIILNRRKRRKN</sequence>
<protein>
    <recommendedName>
        <fullName evidence="5">Tissue inhibitor of metalloproteinase</fullName>
    </recommendedName>
</protein>
<feature type="signal peptide" evidence="2">
    <location>
        <begin position="1"/>
        <end position="23"/>
    </location>
</feature>
<evidence type="ECO:0000313" key="4">
    <source>
        <dbReference type="Proteomes" id="UP000600565"/>
    </source>
</evidence>
<evidence type="ECO:0008006" key="5">
    <source>
        <dbReference type="Google" id="ProtNLM"/>
    </source>
</evidence>
<dbReference type="EMBL" id="JACSPW010000008">
    <property type="protein sequence ID" value="MBD8033327.1"/>
    <property type="molecule type" value="Genomic_DNA"/>
</dbReference>
<evidence type="ECO:0000256" key="2">
    <source>
        <dbReference type="SAM" id="SignalP"/>
    </source>
</evidence>
<keyword evidence="1" id="KW-1133">Transmembrane helix</keyword>
<dbReference type="Gene3D" id="2.40.50.120">
    <property type="match status" value="1"/>
</dbReference>
<dbReference type="SUPFAM" id="SSF50242">
    <property type="entry name" value="TIMP-like"/>
    <property type="match status" value="1"/>
</dbReference>
<dbReference type="Proteomes" id="UP000600565">
    <property type="component" value="Unassembled WGS sequence"/>
</dbReference>
<reference evidence="3 4" key="1">
    <citation type="submission" date="2020-08" db="EMBL/GenBank/DDBJ databases">
        <title>A Genomic Blueprint of the Chicken Gut Microbiome.</title>
        <authorList>
            <person name="Gilroy R."/>
            <person name="Ravi A."/>
            <person name="Getino M."/>
            <person name="Pursley I."/>
            <person name="Horton D.L."/>
            <person name="Alikhan N.-F."/>
            <person name="Baker D."/>
            <person name="Gharbi K."/>
            <person name="Hall N."/>
            <person name="Watson M."/>
            <person name="Adriaenssens E.M."/>
            <person name="Foster-Nyarko E."/>
            <person name="Jarju S."/>
            <person name="Secka A."/>
            <person name="Antonio M."/>
            <person name="Oren A."/>
            <person name="Chaudhuri R."/>
            <person name="La Ragione R.M."/>
            <person name="Hildebrand F."/>
            <person name="Pallen M.J."/>
        </authorList>
    </citation>
    <scope>NUCLEOTIDE SEQUENCE [LARGE SCALE GENOMIC DNA]</scope>
    <source>
        <strain evidence="3 4">Sa1YVA6</strain>
    </source>
</reference>
<dbReference type="InterPro" id="IPR008993">
    <property type="entry name" value="TIMP-like_OB-fold"/>
</dbReference>
<comment type="caution">
    <text evidence="3">The sequence shown here is derived from an EMBL/GenBank/DDBJ whole genome shotgun (WGS) entry which is preliminary data.</text>
</comment>